<proteinExistence type="predicted"/>
<keyword evidence="2" id="KW-1185">Reference proteome</keyword>
<dbReference type="Proteomes" id="UP000003980">
    <property type="component" value="Unassembled WGS sequence"/>
</dbReference>
<gene>
    <name evidence="1" type="ORF">MetMK1DRAFT_00009660</name>
</gene>
<evidence type="ECO:0000313" key="2">
    <source>
        <dbReference type="Proteomes" id="UP000003980"/>
    </source>
</evidence>
<name>H2C2J3_9CREN</name>
<dbReference type="EMBL" id="JH597761">
    <property type="protein sequence ID" value="EHP70464.1"/>
    <property type="molecule type" value="Genomic_DNA"/>
</dbReference>
<evidence type="ECO:0000313" key="1">
    <source>
        <dbReference type="EMBL" id="EHP70464.1"/>
    </source>
</evidence>
<reference evidence="1 2" key="1">
    <citation type="submission" date="2012-01" db="EMBL/GenBank/DDBJ databases">
        <title>Improved High-Quality Draft sequence of Metallosphaera yellowstonensis MK1.</title>
        <authorList>
            <consortium name="US DOE Joint Genome Institute"/>
            <person name="Lucas S."/>
            <person name="Han J."/>
            <person name="Cheng J.-F."/>
            <person name="Goodwin L."/>
            <person name="Pitluck S."/>
            <person name="Peters L."/>
            <person name="Teshima H."/>
            <person name="Detter J.C."/>
            <person name="Han C."/>
            <person name="Tapia R."/>
            <person name="Land M."/>
            <person name="Hauser L."/>
            <person name="Kyrpides N."/>
            <person name="Kozubal M."/>
            <person name="Macur R.E."/>
            <person name="Jay Z."/>
            <person name="Inskeep W."/>
            <person name="Woyke T."/>
        </authorList>
    </citation>
    <scope>NUCLEOTIDE SEQUENCE [LARGE SCALE GENOMIC DNA]</scope>
    <source>
        <strain evidence="1 2">MK1</strain>
    </source>
</reference>
<protein>
    <submittedName>
        <fullName evidence="1">Uncharacterized protein</fullName>
    </submittedName>
</protein>
<organism evidence="1 2">
    <name type="scientific">Metallosphaera yellowstonensis MK1</name>
    <dbReference type="NCBI Taxonomy" id="671065"/>
    <lineage>
        <taxon>Archaea</taxon>
        <taxon>Thermoproteota</taxon>
        <taxon>Thermoprotei</taxon>
        <taxon>Sulfolobales</taxon>
        <taxon>Sulfolobaceae</taxon>
        <taxon>Metallosphaera</taxon>
    </lineage>
</organism>
<dbReference type="HOGENOM" id="CLU_2784187_0_0_2"/>
<sequence>MLIGVSKLDEQQRKIIIKKLVEKLGLSQAARAWSPRDKIGVSWYDLALVPFSCTDVGSIKSLSFYRNK</sequence>
<dbReference type="AlphaFoldDB" id="H2C2J3"/>
<accession>H2C2J3</accession>